<comment type="caution">
    <text evidence="4">Lacks conserved residue(s) required for the propagation of feature annotation.</text>
</comment>
<dbReference type="InterPro" id="IPR001590">
    <property type="entry name" value="Peptidase_M12B"/>
</dbReference>
<evidence type="ECO:0000256" key="4">
    <source>
        <dbReference type="PROSITE-ProRule" id="PRU00276"/>
    </source>
</evidence>
<dbReference type="InterPro" id="IPR024079">
    <property type="entry name" value="MetalloPept_cat_dom_sf"/>
</dbReference>
<accession>T2HQL7</accession>
<keyword evidence="6" id="KW-0645">Protease</keyword>
<feature type="binding site" evidence="4">
    <location>
        <position position="42"/>
    </location>
    <ligand>
        <name>Zn(2+)</name>
        <dbReference type="ChEBI" id="CHEBI:29105"/>
        <note>catalytic</note>
    </ligand>
</feature>
<feature type="non-terminal residue" evidence="6">
    <location>
        <position position="1"/>
    </location>
</feature>
<keyword evidence="3" id="KW-1015">Disulfide bond</keyword>
<dbReference type="GO" id="GO:0006508">
    <property type="term" value="P:proteolysis"/>
    <property type="evidence" value="ECO:0007669"/>
    <property type="project" value="UniProtKB-KW"/>
</dbReference>
<keyword evidence="6" id="KW-0482">Metalloprotease</keyword>
<keyword evidence="2" id="KW-0964">Secreted</keyword>
<feature type="non-terminal residue" evidence="6">
    <location>
        <position position="98"/>
    </location>
</feature>
<dbReference type="PROSITE" id="PS50215">
    <property type="entry name" value="ADAM_MEPRO"/>
    <property type="match status" value="1"/>
</dbReference>
<organism evidence="6">
    <name type="scientific">Ovophis okinavensis</name>
    <name type="common">Ryukyu Island pit viper</name>
    <name type="synonym">Trimeresurus okinavensis</name>
    <dbReference type="NCBI Taxonomy" id="8769"/>
    <lineage>
        <taxon>Eukaryota</taxon>
        <taxon>Metazoa</taxon>
        <taxon>Chordata</taxon>
        <taxon>Craniata</taxon>
        <taxon>Vertebrata</taxon>
        <taxon>Euteleostomi</taxon>
        <taxon>Lepidosauria</taxon>
        <taxon>Squamata</taxon>
        <taxon>Bifurcata</taxon>
        <taxon>Unidentata</taxon>
        <taxon>Episquamata</taxon>
        <taxon>Toxicofera</taxon>
        <taxon>Serpentes</taxon>
        <taxon>Colubroidea</taxon>
        <taxon>Viperidae</taxon>
        <taxon>Crotalinae</taxon>
        <taxon>Ovophis</taxon>
    </lineage>
</organism>
<dbReference type="AlphaFoldDB" id="T2HQL7"/>
<dbReference type="SUPFAM" id="SSF55486">
    <property type="entry name" value="Metalloproteases ('zincins'), catalytic domain"/>
    <property type="match status" value="1"/>
</dbReference>
<protein>
    <submittedName>
        <fullName evidence="6">p-II metalloprotease</fullName>
    </submittedName>
</protein>
<reference evidence="6" key="1">
    <citation type="journal article" date="2013" name="BMC Genomics">
        <title>Quantitative high-throughput profiling of snake venom gland transcriptomes and proteomes (Ovophis okinavensis and Protobothrops flavoviridis).</title>
        <authorList>
            <person name="Aird S.D."/>
            <person name="Watanabe Y."/>
            <person name="Villar-Briones A."/>
            <person name="Roy M.C."/>
            <person name="Terada K."/>
            <person name="Mikheyev A.S."/>
        </authorList>
    </citation>
    <scope>NUCLEOTIDE SEQUENCE</scope>
    <source>
        <tissue evidence="6">Venom gland</tissue>
    </source>
</reference>
<keyword evidence="4" id="KW-0479">Metal-binding</keyword>
<name>T2HQL7_OVOOK</name>
<dbReference type="MEROPS" id="M12.131"/>
<dbReference type="Pfam" id="PF01421">
    <property type="entry name" value="Reprolysin"/>
    <property type="match status" value="1"/>
</dbReference>
<feature type="binding site" evidence="4">
    <location>
        <position position="32"/>
    </location>
    <ligand>
        <name>Zn(2+)</name>
        <dbReference type="ChEBI" id="CHEBI:29105"/>
        <note>catalytic</note>
    </ligand>
</feature>
<evidence type="ECO:0000256" key="2">
    <source>
        <dbReference type="ARBA" id="ARBA00022525"/>
    </source>
</evidence>
<keyword evidence="6" id="KW-0378">Hydrolase</keyword>
<dbReference type="Gene3D" id="3.40.390.10">
    <property type="entry name" value="Collagenase (Catalytic Domain)"/>
    <property type="match status" value="1"/>
</dbReference>
<feature type="active site" evidence="4">
    <location>
        <position position="33"/>
    </location>
</feature>
<dbReference type="GO" id="GO:0005576">
    <property type="term" value="C:extracellular region"/>
    <property type="evidence" value="ECO:0007669"/>
    <property type="project" value="UniProtKB-SubCell"/>
</dbReference>
<evidence type="ECO:0000256" key="1">
    <source>
        <dbReference type="ARBA" id="ARBA00004613"/>
    </source>
</evidence>
<dbReference type="GO" id="GO:0046872">
    <property type="term" value="F:metal ion binding"/>
    <property type="evidence" value="ECO:0007669"/>
    <property type="project" value="UniProtKB-KW"/>
</dbReference>
<evidence type="ECO:0000313" key="6">
    <source>
        <dbReference type="EMBL" id="BAN82144.1"/>
    </source>
</evidence>
<keyword evidence="4" id="KW-0862">Zinc</keyword>
<dbReference type="EMBL" id="AB848273">
    <property type="protein sequence ID" value="BAN82144.1"/>
    <property type="molecule type" value="mRNA"/>
</dbReference>
<dbReference type="PANTHER" id="PTHR11905:SF159">
    <property type="entry name" value="ADAM METALLOPROTEASE"/>
    <property type="match status" value="1"/>
</dbReference>
<evidence type="ECO:0000256" key="3">
    <source>
        <dbReference type="ARBA" id="ARBA00023157"/>
    </source>
</evidence>
<dbReference type="PANTHER" id="PTHR11905">
    <property type="entry name" value="ADAM A DISINTEGRIN AND METALLOPROTEASE DOMAIN"/>
    <property type="match status" value="1"/>
</dbReference>
<comment type="subcellular location">
    <subcellularLocation>
        <location evidence="1">Secreted</location>
    </subcellularLocation>
</comment>
<proteinExistence type="evidence at transcript level"/>
<feature type="binding site" evidence="4">
    <location>
        <position position="36"/>
    </location>
    <ligand>
        <name>Zn(2+)</name>
        <dbReference type="ChEBI" id="CHEBI:29105"/>
        <note>catalytic</note>
    </ligand>
</feature>
<evidence type="ECO:0000259" key="5">
    <source>
        <dbReference type="PROSITE" id="PS50215"/>
    </source>
</evidence>
<feature type="domain" description="Peptidase M12B" evidence="5">
    <location>
        <begin position="1"/>
        <end position="94"/>
    </location>
</feature>
<sequence>AYVASMCQPNTSVGIDQDHSTVNRLVAVTMAHEIGHNLGMHHDLNHKGKQCNCKTCIMSPVLRDPPAELFSNCSKDYYQRFLSLYKPQCILNEPSKTD</sequence>
<dbReference type="GO" id="GO:0004222">
    <property type="term" value="F:metalloendopeptidase activity"/>
    <property type="evidence" value="ECO:0007669"/>
    <property type="project" value="InterPro"/>
</dbReference>